<dbReference type="GO" id="GO:0046872">
    <property type="term" value="F:metal ion binding"/>
    <property type="evidence" value="ECO:0007669"/>
    <property type="project" value="UniProtKB-KW"/>
</dbReference>
<feature type="transmembrane region" description="Helical" evidence="16">
    <location>
        <begin position="620"/>
        <end position="643"/>
    </location>
</feature>
<sequence length="678" mass="75035">MEGRRTMPLKGASVEENVIDIALAGNPNVGKTAVFNALTGMHQKIGNWPGVTIEKKEGVFSFAGIKAKVVDLPGIYGLNAFSLDERISRDYLVTSKPDLVLSIIDSTNLQRNLYLTLELIEMGLNIIVVLNMQDELEAKNISIDTEGMAKKLGVPVVMISALKHTGIKDLKEKIVDYRGKISSKTERKFNDQRIEEAIRKIESLVSHSDICNELDPRWLSIKLIERDPEYKLVLERASSGIKGAVDQIVSDLEKSVGDASVSIAQERYRFIQEIETDCVKKNTVRADFTDRLDRILTNRWLGIPIFFFLMWLTFQVTFTVGNFFLEQIEIGFEWLSESATSLLVGNVPEILVSLVSDGIIGGVGSVMVFVPNIFFLFLMIGVLESSGYMSRAAFVMDRLMHKIGLHGKSFIPMIIGFGCTVPAIMATRTLESRKDRLITILVAPFMSCSARLPIYLTFTAIFFSKHQSTIVFSIYVIGIVAAIGMARLFKSTILKGESSPFVLELPPYRPPMVKETLRFAGSKSLMFLKRAGTIIFIVVLVIWALASFPAGVEYGSRESYAGVIGSAVAPLMKPMGIDNWESGVAVLMGGLAKEVVVGTYQTLIGEGNLELTLNEYFTPLSAYAFMLFTLLYMPCVAVFGAIWKEAGVKWALFTAIYTTVFAFIVASLVFRIGSLFLG</sequence>
<feature type="binding site" evidence="15">
    <location>
        <position position="36"/>
    </location>
    <ligand>
        <name>Mg(2+)</name>
        <dbReference type="ChEBI" id="CHEBI:18420"/>
        <label>2</label>
    </ligand>
</feature>
<feature type="transmembrane region" description="Helical" evidence="16">
    <location>
        <begin position="300"/>
        <end position="325"/>
    </location>
</feature>
<evidence type="ECO:0000259" key="17">
    <source>
        <dbReference type="PROSITE" id="PS51711"/>
    </source>
</evidence>
<evidence type="ECO:0000256" key="15">
    <source>
        <dbReference type="PIRSR" id="PIRSR603373-2"/>
    </source>
</evidence>
<dbReference type="PROSITE" id="PS51711">
    <property type="entry name" value="G_FEOB"/>
    <property type="match status" value="1"/>
</dbReference>
<evidence type="ECO:0000256" key="7">
    <source>
        <dbReference type="ARBA" id="ARBA00022741"/>
    </source>
</evidence>
<comment type="function">
    <text evidence="16">Probable transporter of a GTP-driven Fe(2+) uptake system.</text>
</comment>
<feature type="binding site" evidence="15">
    <location>
        <position position="40"/>
    </location>
    <ligand>
        <name>Mg(2+)</name>
        <dbReference type="ChEBI" id="CHEBI:18420"/>
        <label>2</label>
    </ligand>
</feature>
<evidence type="ECO:0000256" key="9">
    <source>
        <dbReference type="ARBA" id="ARBA00023004"/>
    </source>
</evidence>
<evidence type="ECO:0000256" key="5">
    <source>
        <dbReference type="ARBA" id="ARBA00022519"/>
    </source>
</evidence>
<keyword evidence="8 16" id="KW-1133">Transmembrane helix</keyword>
<name>A0A7C1GT36_9BACT</name>
<feature type="binding site" evidence="15">
    <location>
        <position position="39"/>
    </location>
    <ligand>
        <name>Mg(2+)</name>
        <dbReference type="ChEBI" id="CHEBI:18420"/>
        <label>2</label>
    </ligand>
</feature>
<accession>A0A7C1GT36</accession>
<keyword evidence="3" id="KW-1003">Cell membrane</keyword>
<comment type="caution">
    <text evidence="18">The sequence shown here is derived from an EMBL/GenBank/DDBJ whole genome shotgun (WGS) entry which is preliminary data.</text>
</comment>
<evidence type="ECO:0000256" key="8">
    <source>
        <dbReference type="ARBA" id="ARBA00022989"/>
    </source>
</evidence>
<keyword evidence="11 14" id="KW-0342">GTP-binding</keyword>
<evidence type="ECO:0000256" key="11">
    <source>
        <dbReference type="ARBA" id="ARBA00023134"/>
    </source>
</evidence>
<evidence type="ECO:0000256" key="12">
    <source>
        <dbReference type="ARBA" id="ARBA00023136"/>
    </source>
</evidence>
<dbReference type="GO" id="GO:0015093">
    <property type="term" value="F:ferrous iron transmembrane transporter activity"/>
    <property type="evidence" value="ECO:0007669"/>
    <property type="project" value="UniProtKB-UniRule"/>
</dbReference>
<dbReference type="Pfam" id="PF07670">
    <property type="entry name" value="Gate"/>
    <property type="match status" value="2"/>
</dbReference>
<evidence type="ECO:0000256" key="10">
    <source>
        <dbReference type="ARBA" id="ARBA00023065"/>
    </source>
</evidence>
<dbReference type="Proteomes" id="UP000886198">
    <property type="component" value="Unassembled WGS sequence"/>
</dbReference>
<feature type="transmembrane region" description="Helical" evidence="16">
    <location>
        <begin position="359"/>
        <end position="383"/>
    </location>
</feature>
<proteinExistence type="inferred from homology"/>
<reference evidence="18" key="1">
    <citation type="journal article" date="2020" name="mSystems">
        <title>Genome- and Community-Level Interaction Insights into Carbon Utilization and Element Cycling Functions of Hydrothermarchaeota in Hydrothermal Sediment.</title>
        <authorList>
            <person name="Zhou Z."/>
            <person name="Liu Y."/>
            <person name="Xu W."/>
            <person name="Pan J."/>
            <person name="Luo Z.H."/>
            <person name="Li M."/>
        </authorList>
    </citation>
    <scope>NUCLEOTIDE SEQUENCE [LARGE SCALE GENOMIC DNA]</scope>
    <source>
        <strain evidence="18">SpSt-1179</strain>
    </source>
</reference>
<dbReference type="InterPro" id="IPR006073">
    <property type="entry name" value="GTP-bd"/>
</dbReference>
<feature type="binding site" evidence="15">
    <location>
        <position position="37"/>
    </location>
    <ligand>
        <name>Mg(2+)</name>
        <dbReference type="ChEBI" id="CHEBI:18420"/>
        <label>2</label>
    </ligand>
</feature>
<feature type="binding site" evidence="14">
    <location>
        <begin position="25"/>
        <end position="32"/>
    </location>
    <ligand>
        <name>GTP</name>
        <dbReference type="ChEBI" id="CHEBI:37565"/>
        <label>1</label>
    </ligand>
</feature>
<dbReference type="InterPro" id="IPR030389">
    <property type="entry name" value="G_FEOB_dom"/>
</dbReference>
<keyword evidence="12 16" id="KW-0472">Membrane</keyword>
<dbReference type="InterPro" id="IPR003373">
    <property type="entry name" value="Fe2_transport_prot-B"/>
</dbReference>
<keyword evidence="6 16" id="KW-0812">Transmembrane</keyword>
<dbReference type="InterPro" id="IPR027417">
    <property type="entry name" value="P-loop_NTPase"/>
</dbReference>
<dbReference type="Pfam" id="PF02421">
    <property type="entry name" value="FeoB_N"/>
    <property type="match status" value="1"/>
</dbReference>
<dbReference type="FunFam" id="3.40.50.300:FF:000426">
    <property type="entry name" value="Ferrous iron transport protein B"/>
    <property type="match status" value="1"/>
</dbReference>
<keyword evidence="9 16" id="KW-0408">Iron</keyword>
<keyword evidence="4 16" id="KW-0410">Iron transport</keyword>
<dbReference type="PANTHER" id="PTHR43185:SF1">
    <property type="entry name" value="FE(2+) TRANSPORTER FEOB"/>
    <property type="match status" value="1"/>
</dbReference>
<dbReference type="InterPro" id="IPR041069">
    <property type="entry name" value="FeoB_Cyto"/>
</dbReference>
<dbReference type="PANTHER" id="PTHR43185">
    <property type="entry name" value="FERROUS IRON TRANSPORT PROTEIN B"/>
    <property type="match status" value="1"/>
</dbReference>
<feature type="transmembrane region" description="Helical" evidence="16">
    <location>
        <begin position="650"/>
        <end position="672"/>
    </location>
</feature>
<dbReference type="SUPFAM" id="SSF52540">
    <property type="entry name" value="P-loop containing nucleoside triphosphate hydrolases"/>
    <property type="match status" value="1"/>
</dbReference>
<evidence type="ECO:0000256" key="4">
    <source>
        <dbReference type="ARBA" id="ARBA00022496"/>
    </source>
</evidence>
<evidence type="ECO:0000256" key="16">
    <source>
        <dbReference type="RuleBase" id="RU362098"/>
    </source>
</evidence>
<evidence type="ECO:0000313" key="18">
    <source>
        <dbReference type="EMBL" id="HDP77740.1"/>
    </source>
</evidence>
<feature type="transmembrane region" description="Helical" evidence="16">
    <location>
        <begin position="469"/>
        <end position="489"/>
    </location>
</feature>
<feature type="transmembrane region" description="Helical" evidence="16">
    <location>
        <begin position="403"/>
        <end position="425"/>
    </location>
</feature>
<dbReference type="GO" id="GO:0005525">
    <property type="term" value="F:GTP binding"/>
    <property type="evidence" value="ECO:0007669"/>
    <property type="project" value="UniProtKB-KW"/>
</dbReference>
<feature type="binding site" evidence="14">
    <location>
        <begin position="131"/>
        <end position="134"/>
    </location>
    <ligand>
        <name>GTP</name>
        <dbReference type="ChEBI" id="CHEBI:37565"/>
        <label>1</label>
    </ligand>
</feature>
<dbReference type="Gene3D" id="3.40.50.300">
    <property type="entry name" value="P-loop containing nucleotide triphosphate hydrolases"/>
    <property type="match status" value="1"/>
</dbReference>
<dbReference type="Gene3D" id="1.10.287.1770">
    <property type="match status" value="1"/>
</dbReference>
<protein>
    <recommendedName>
        <fullName evidence="13 16">Ferrous iron transport protein B</fullName>
    </recommendedName>
</protein>
<comment type="similarity">
    <text evidence="16">Belongs to the TRAFAC class TrmE-Era-EngA-EngB-Septin-like GTPase superfamily. FeoB GTPase (TC 9.A.8) family.</text>
</comment>
<keyword evidence="7 14" id="KW-0547">Nucleotide-binding</keyword>
<keyword evidence="10" id="KW-0406">Ion transport</keyword>
<feature type="domain" description="FeoB-type G" evidence="17">
    <location>
        <begin position="18"/>
        <end position="180"/>
    </location>
</feature>
<dbReference type="PRINTS" id="PR00326">
    <property type="entry name" value="GTP1OBG"/>
</dbReference>
<feature type="binding site" evidence="14">
    <location>
        <begin position="71"/>
        <end position="74"/>
    </location>
    <ligand>
        <name>GTP</name>
        <dbReference type="ChEBI" id="CHEBI:37565"/>
        <label>1</label>
    </ligand>
</feature>
<dbReference type="EMBL" id="DSBT01000172">
    <property type="protein sequence ID" value="HDP77740.1"/>
    <property type="molecule type" value="Genomic_DNA"/>
</dbReference>
<dbReference type="InterPro" id="IPR011642">
    <property type="entry name" value="Gate_dom"/>
</dbReference>
<dbReference type="AlphaFoldDB" id="A0A7C1GT36"/>
<evidence type="ECO:0000256" key="13">
    <source>
        <dbReference type="NCBIfam" id="TIGR00437"/>
    </source>
</evidence>
<feature type="transmembrane region" description="Helical" evidence="16">
    <location>
        <begin position="527"/>
        <end position="546"/>
    </location>
</feature>
<gene>
    <name evidence="18" type="primary">feoB</name>
    <name evidence="18" type="ORF">ENN47_06085</name>
</gene>
<dbReference type="GO" id="GO:0005886">
    <property type="term" value="C:plasma membrane"/>
    <property type="evidence" value="ECO:0007669"/>
    <property type="project" value="UniProtKB-SubCell"/>
</dbReference>
<feature type="binding site" evidence="14">
    <location>
        <begin position="50"/>
        <end position="54"/>
    </location>
    <ligand>
        <name>GTP</name>
        <dbReference type="ChEBI" id="CHEBI:37565"/>
        <label>1</label>
    </ligand>
</feature>
<dbReference type="Pfam" id="PF07664">
    <property type="entry name" value="FeoB_C"/>
    <property type="match status" value="1"/>
</dbReference>
<evidence type="ECO:0000256" key="2">
    <source>
        <dbReference type="ARBA" id="ARBA00022448"/>
    </source>
</evidence>
<keyword evidence="15" id="KW-0479">Metal-binding</keyword>
<evidence type="ECO:0000256" key="3">
    <source>
        <dbReference type="ARBA" id="ARBA00022475"/>
    </source>
</evidence>
<comment type="subcellular location">
    <subcellularLocation>
        <location evidence="1 16">Cell inner membrane</location>
        <topology evidence="1 16">Multi-pass membrane protein</topology>
    </subcellularLocation>
</comment>
<dbReference type="InterPro" id="IPR050860">
    <property type="entry name" value="FeoB_GTPase"/>
</dbReference>
<feature type="transmembrane region" description="Helical" evidence="16">
    <location>
        <begin position="437"/>
        <end position="463"/>
    </location>
</feature>
<evidence type="ECO:0000256" key="1">
    <source>
        <dbReference type="ARBA" id="ARBA00004429"/>
    </source>
</evidence>
<keyword evidence="15" id="KW-0460">Magnesium</keyword>
<dbReference type="CDD" id="cd01879">
    <property type="entry name" value="FeoB"/>
    <property type="match status" value="1"/>
</dbReference>
<organism evidence="18">
    <name type="scientific">Mesotoga infera</name>
    <dbReference type="NCBI Taxonomy" id="1236046"/>
    <lineage>
        <taxon>Bacteria</taxon>
        <taxon>Thermotogati</taxon>
        <taxon>Thermotogota</taxon>
        <taxon>Thermotogae</taxon>
        <taxon>Kosmotogales</taxon>
        <taxon>Kosmotogaceae</taxon>
        <taxon>Mesotoga</taxon>
    </lineage>
</organism>
<dbReference type="NCBIfam" id="TIGR00437">
    <property type="entry name" value="feoB"/>
    <property type="match status" value="1"/>
</dbReference>
<dbReference type="Pfam" id="PF17910">
    <property type="entry name" value="FeoB_Cyto"/>
    <property type="match status" value="1"/>
</dbReference>
<dbReference type="InterPro" id="IPR011640">
    <property type="entry name" value="Fe2_transport_prot_B_C"/>
</dbReference>
<evidence type="ECO:0000256" key="6">
    <source>
        <dbReference type="ARBA" id="ARBA00022692"/>
    </source>
</evidence>
<evidence type="ECO:0000256" key="14">
    <source>
        <dbReference type="PIRSR" id="PIRSR603373-1"/>
    </source>
</evidence>
<keyword evidence="5" id="KW-0997">Cell inner membrane</keyword>
<keyword evidence="2 16" id="KW-0813">Transport</keyword>